<feature type="region of interest" description="Disordered" evidence="1">
    <location>
        <begin position="182"/>
        <end position="207"/>
    </location>
</feature>
<protein>
    <submittedName>
        <fullName evidence="2">Uncharacterized protein</fullName>
    </submittedName>
</protein>
<dbReference type="Proteomes" id="UP000075903">
    <property type="component" value="Unassembled WGS sequence"/>
</dbReference>
<organism evidence="2 3">
    <name type="scientific">Anopheles merus</name>
    <name type="common">Mosquito</name>
    <dbReference type="NCBI Taxonomy" id="30066"/>
    <lineage>
        <taxon>Eukaryota</taxon>
        <taxon>Metazoa</taxon>
        <taxon>Ecdysozoa</taxon>
        <taxon>Arthropoda</taxon>
        <taxon>Hexapoda</taxon>
        <taxon>Insecta</taxon>
        <taxon>Pterygota</taxon>
        <taxon>Neoptera</taxon>
        <taxon>Endopterygota</taxon>
        <taxon>Diptera</taxon>
        <taxon>Nematocera</taxon>
        <taxon>Culicoidea</taxon>
        <taxon>Culicidae</taxon>
        <taxon>Anophelinae</taxon>
        <taxon>Anopheles</taxon>
    </lineage>
</organism>
<keyword evidence="3" id="KW-1185">Reference proteome</keyword>
<name>A0A182VJZ3_ANOME</name>
<evidence type="ECO:0000313" key="3">
    <source>
        <dbReference type="Proteomes" id="UP000075903"/>
    </source>
</evidence>
<evidence type="ECO:0000256" key="1">
    <source>
        <dbReference type="SAM" id="MobiDB-lite"/>
    </source>
</evidence>
<dbReference type="EnsemblMetazoa" id="AMEM016261-RA">
    <property type="protein sequence ID" value="AMEM016261-PA"/>
    <property type="gene ID" value="AMEM016261"/>
</dbReference>
<evidence type="ECO:0000313" key="2">
    <source>
        <dbReference type="EnsemblMetazoa" id="AMEM016261-PA"/>
    </source>
</evidence>
<sequence length="207" mass="22589">MFNKNNAVQHGGGLGSLSPSRARVRLLRSLEAASNATPKMNYSTIIPGVTVLDVVVIARTDDQVPAVSFARVGVHQRCVPLLTTARVRILKRCSTVVPLVATTIVRVHHRQRLAGGYRGNLVTDTGLRFVLHRTAPFDHATLWAVECGFVLRVPGHTTVLGGTALRATVCSLLQVHPLNWPGKRQSTRDGKDHTDRHDVAVLNGEYE</sequence>
<dbReference type="VEuPathDB" id="VectorBase:AMEM016261"/>
<feature type="compositionally biased region" description="Basic and acidic residues" evidence="1">
    <location>
        <begin position="186"/>
        <end position="199"/>
    </location>
</feature>
<proteinExistence type="predicted"/>
<dbReference type="AlphaFoldDB" id="A0A182VJZ3"/>
<accession>A0A182VJZ3</accession>
<reference evidence="2" key="1">
    <citation type="submission" date="2020-05" db="UniProtKB">
        <authorList>
            <consortium name="EnsemblMetazoa"/>
        </authorList>
    </citation>
    <scope>IDENTIFICATION</scope>
    <source>
        <strain evidence="2">MAF</strain>
    </source>
</reference>